<reference evidence="1" key="1">
    <citation type="submission" date="2020-05" db="EMBL/GenBank/DDBJ databases">
        <title>Large-scale comparative analyses of tick genomes elucidate their genetic diversity and vector capacities.</title>
        <authorList>
            <person name="Jia N."/>
            <person name="Wang J."/>
            <person name="Shi W."/>
            <person name="Du L."/>
            <person name="Sun Y."/>
            <person name="Zhan W."/>
            <person name="Jiang J."/>
            <person name="Wang Q."/>
            <person name="Zhang B."/>
            <person name="Ji P."/>
            <person name="Sakyi L.B."/>
            <person name="Cui X."/>
            <person name="Yuan T."/>
            <person name="Jiang B."/>
            <person name="Yang W."/>
            <person name="Lam T.T.-Y."/>
            <person name="Chang Q."/>
            <person name="Ding S."/>
            <person name="Wang X."/>
            <person name="Zhu J."/>
            <person name="Ruan X."/>
            <person name="Zhao L."/>
            <person name="Wei J."/>
            <person name="Que T."/>
            <person name="Du C."/>
            <person name="Cheng J."/>
            <person name="Dai P."/>
            <person name="Han X."/>
            <person name="Huang E."/>
            <person name="Gao Y."/>
            <person name="Liu J."/>
            <person name="Shao H."/>
            <person name="Ye R."/>
            <person name="Li L."/>
            <person name="Wei W."/>
            <person name="Wang X."/>
            <person name="Wang C."/>
            <person name="Yang T."/>
            <person name="Huo Q."/>
            <person name="Li W."/>
            <person name="Guo W."/>
            <person name="Chen H."/>
            <person name="Zhou L."/>
            <person name="Ni X."/>
            <person name="Tian J."/>
            <person name="Zhou Y."/>
            <person name="Sheng Y."/>
            <person name="Liu T."/>
            <person name="Pan Y."/>
            <person name="Xia L."/>
            <person name="Li J."/>
            <person name="Zhao F."/>
            <person name="Cao W."/>
        </authorList>
    </citation>
    <scope>NUCLEOTIDE SEQUENCE</scope>
    <source>
        <strain evidence="1">Dsil-2018</strain>
    </source>
</reference>
<protein>
    <submittedName>
        <fullName evidence="1">Uncharacterized protein</fullName>
    </submittedName>
</protein>
<keyword evidence="2" id="KW-1185">Reference proteome</keyword>
<comment type="caution">
    <text evidence="1">The sequence shown here is derived from an EMBL/GenBank/DDBJ whole genome shotgun (WGS) entry which is preliminary data.</text>
</comment>
<accession>A0ACB8C7H7</accession>
<evidence type="ECO:0000313" key="2">
    <source>
        <dbReference type="Proteomes" id="UP000821865"/>
    </source>
</evidence>
<proteinExistence type="predicted"/>
<name>A0ACB8C7H7_DERSI</name>
<dbReference type="Proteomes" id="UP000821865">
    <property type="component" value="Chromosome 8"/>
</dbReference>
<gene>
    <name evidence="1" type="ORF">HPB49_005750</name>
</gene>
<evidence type="ECO:0000313" key="1">
    <source>
        <dbReference type="EMBL" id="KAH7936852.1"/>
    </source>
</evidence>
<organism evidence="1 2">
    <name type="scientific">Dermacentor silvarum</name>
    <name type="common">Tick</name>
    <dbReference type="NCBI Taxonomy" id="543639"/>
    <lineage>
        <taxon>Eukaryota</taxon>
        <taxon>Metazoa</taxon>
        <taxon>Ecdysozoa</taxon>
        <taxon>Arthropoda</taxon>
        <taxon>Chelicerata</taxon>
        <taxon>Arachnida</taxon>
        <taxon>Acari</taxon>
        <taxon>Parasitiformes</taxon>
        <taxon>Ixodida</taxon>
        <taxon>Ixodoidea</taxon>
        <taxon>Ixodidae</taxon>
        <taxon>Rhipicephalinae</taxon>
        <taxon>Dermacentor</taxon>
    </lineage>
</organism>
<dbReference type="EMBL" id="CM023477">
    <property type="protein sequence ID" value="KAH7936852.1"/>
    <property type="molecule type" value="Genomic_DNA"/>
</dbReference>
<sequence>MPESRLGSLKANRRANRRRASHALCPVHAKAAAESVRSEPPYAHPITAGHGAGAPRPLLGLTDGSLPPASGRRMRACYLDDELDLRYVLDLVGVFMIVVIVRHLDGTSRR</sequence>